<evidence type="ECO:0000313" key="1">
    <source>
        <dbReference type="EMBL" id="CAI9920647.1"/>
    </source>
</evidence>
<evidence type="ECO:0000313" key="3">
    <source>
        <dbReference type="Proteomes" id="UP001642409"/>
    </source>
</evidence>
<dbReference type="EMBL" id="CATOUU010000202">
    <property type="protein sequence ID" value="CAI9920647.1"/>
    <property type="molecule type" value="Genomic_DNA"/>
</dbReference>
<gene>
    <name evidence="2" type="ORF">HINF_LOCUS46092</name>
    <name evidence="1" type="ORF">HINF_LOCUS8292</name>
</gene>
<protein>
    <submittedName>
        <fullName evidence="1">Uncharacterized protein</fullName>
    </submittedName>
</protein>
<dbReference type="Proteomes" id="UP001642409">
    <property type="component" value="Unassembled WGS sequence"/>
</dbReference>
<accession>A0AA86NII4</accession>
<keyword evidence="3" id="KW-1185">Reference proteome</keyword>
<reference evidence="1" key="1">
    <citation type="submission" date="2023-06" db="EMBL/GenBank/DDBJ databases">
        <authorList>
            <person name="Kurt Z."/>
        </authorList>
    </citation>
    <scope>NUCLEOTIDE SEQUENCE</scope>
</reference>
<dbReference type="AlphaFoldDB" id="A0AA86NII4"/>
<organism evidence="1">
    <name type="scientific">Hexamita inflata</name>
    <dbReference type="NCBI Taxonomy" id="28002"/>
    <lineage>
        <taxon>Eukaryota</taxon>
        <taxon>Metamonada</taxon>
        <taxon>Diplomonadida</taxon>
        <taxon>Hexamitidae</taxon>
        <taxon>Hexamitinae</taxon>
        <taxon>Hexamita</taxon>
    </lineage>
</organism>
<name>A0AA86NII4_9EUKA</name>
<dbReference type="SUPFAM" id="SSF46689">
    <property type="entry name" value="Homeodomain-like"/>
    <property type="match status" value="1"/>
</dbReference>
<comment type="caution">
    <text evidence="1">The sequence shown here is derived from an EMBL/GenBank/DDBJ whole genome shotgun (WGS) entry which is preliminary data.</text>
</comment>
<reference evidence="2 3" key="2">
    <citation type="submission" date="2024-07" db="EMBL/GenBank/DDBJ databases">
        <authorList>
            <person name="Akdeniz Z."/>
        </authorList>
    </citation>
    <scope>NUCLEOTIDE SEQUENCE [LARGE SCALE GENOMIC DNA]</scope>
</reference>
<evidence type="ECO:0000313" key="2">
    <source>
        <dbReference type="EMBL" id="CAL6054493.1"/>
    </source>
</evidence>
<dbReference type="Gene3D" id="1.10.10.60">
    <property type="entry name" value="Homeodomain-like"/>
    <property type="match status" value="1"/>
</dbReference>
<dbReference type="EMBL" id="CAXDID020000202">
    <property type="protein sequence ID" value="CAL6054493.1"/>
    <property type="molecule type" value="Genomic_DNA"/>
</dbReference>
<proteinExistence type="predicted"/>
<dbReference type="InterPro" id="IPR009057">
    <property type="entry name" value="Homeodomain-like_sf"/>
</dbReference>
<sequence>MQNTNTKQFAPKVKWTQEEIKVFTDMYPIYKLTFKKYTKHLNRSYSQIKGFYHNNQHKLQLREQPDTRVQTEAKPVCQSSNLDNVSYVSCIPTVPESARKTKSPETSEEILDSLSHIFDTLK</sequence>